<dbReference type="EMBL" id="JBEWSZ010000001">
    <property type="protein sequence ID" value="MET2825859.1"/>
    <property type="molecule type" value="Genomic_DNA"/>
</dbReference>
<dbReference type="InterPro" id="IPR008914">
    <property type="entry name" value="PEBP"/>
</dbReference>
<evidence type="ECO:0000313" key="3">
    <source>
        <dbReference type="Proteomes" id="UP001548832"/>
    </source>
</evidence>
<organism evidence="2 3">
    <name type="scientific">Mesorhizobium shangrilense</name>
    <dbReference type="NCBI Taxonomy" id="460060"/>
    <lineage>
        <taxon>Bacteria</taxon>
        <taxon>Pseudomonadati</taxon>
        <taxon>Pseudomonadota</taxon>
        <taxon>Alphaproteobacteria</taxon>
        <taxon>Hyphomicrobiales</taxon>
        <taxon>Phyllobacteriaceae</taxon>
        <taxon>Mesorhizobium</taxon>
    </lineage>
</organism>
<evidence type="ECO:0000313" key="2">
    <source>
        <dbReference type="EMBL" id="MET2825859.1"/>
    </source>
</evidence>
<feature type="chain" id="PRO_5045610930" evidence="1">
    <location>
        <begin position="20"/>
        <end position="122"/>
    </location>
</feature>
<protein>
    <submittedName>
        <fullName evidence="2">YbhB/YbcL family Raf kinase inhibitor-like protein</fullName>
    </submittedName>
</protein>
<proteinExistence type="predicted"/>
<dbReference type="SUPFAM" id="SSF49777">
    <property type="entry name" value="PEBP-like"/>
    <property type="match status" value="1"/>
</dbReference>
<accession>A0ABV2D7K2</accession>
<dbReference type="Pfam" id="PF01161">
    <property type="entry name" value="PBP"/>
    <property type="match status" value="1"/>
</dbReference>
<sequence>MRLVLAFGFAAAMTTAASAGMMMNFEWGPTAKCFDPKSPPITLSGVPAGTKTLAFNMIDLDAPSFKHGGGTVAFGGQKNLPYGAFSYRGPCPPRPHTYEISVRALDAGGKALATAKARRRFP</sequence>
<reference evidence="2 3" key="1">
    <citation type="submission" date="2024-06" db="EMBL/GenBank/DDBJ databases">
        <authorList>
            <person name="Kim D.-U."/>
        </authorList>
    </citation>
    <scope>NUCLEOTIDE SEQUENCE [LARGE SCALE GENOMIC DNA]</scope>
    <source>
        <strain evidence="2 3">KACC15460</strain>
    </source>
</reference>
<keyword evidence="3" id="KW-1185">Reference proteome</keyword>
<comment type="caution">
    <text evidence="2">The sequence shown here is derived from an EMBL/GenBank/DDBJ whole genome shotgun (WGS) entry which is preliminary data.</text>
</comment>
<dbReference type="RefSeq" id="WP_354457935.1">
    <property type="nucleotide sequence ID" value="NZ_JBEWSZ010000001.1"/>
</dbReference>
<dbReference type="Proteomes" id="UP001548832">
    <property type="component" value="Unassembled WGS sequence"/>
</dbReference>
<gene>
    <name evidence="2" type="ORF">ABVQ20_02600</name>
</gene>
<keyword evidence="2" id="KW-0649">Protein kinase inhibitor</keyword>
<dbReference type="Gene3D" id="3.90.280.10">
    <property type="entry name" value="PEBP-like"/>
    <property type="match status" value="1"/>
</dbReference>
<dbReference type="GO" id="GO:0004860">
    <property type="term" value="F:protein kinase inhibitor activity"/>
    <property type="evidence" value="ECO:0007669"/>
    <property type="project" value="UniProtKB-KW"/>
</dbReference>
<dbReference type="InterPro" id="IPR036610">
    <property type="entry name" value="PEBP-like_sf"/>
</dbReference>
<feature type="signal peptide" evidence="1">
    <location>
        <begin position="1"/>
        <end position="19"/>
    </location>
</feature>
<name>A0ABV2D7K2_9HYPH</name>
<evidence type="ECO:0000256" key="1">
    <source>
        <dbReference type="SAM" id="SignalP"/>
    </source>
</evidence>
<keyword evidence="1" id="KW-0732">Signal</keyword>